<protein>
    <submittedName>
        <fullName evidence="1">Uncharacterized protein</fullName>
    </submittedName>
</protein>
<organism evidence="1 2">
    <name type="scientific">Eucalyptus globulus</name>
    <name type="common">Tasmanian blue gum</name>
    <dbReference type="NCBI Taxonomy" id="34317"/>
    <lineage>
        <taxon>Eukaryota</taxon>
        <taxon>Viridiplantae</taxon>
        <taxon>Streptophyta</taxon>
        <taxon>Embryophyta</taxon>
        <taxon>Tracheophyta</taxon>
        <taxon>Spermatophyta</taxon>
        <taxon>Magnoliopsida</taxon>
        <taxon>eudicotyledons</taxon>
        <taxon>Gunneridae</taxon>
        <taxon>Pentapetalae</taxon>
        <taxon>rosids</taxon>
        <taxon>malvids</taxon>
        <taxon>Myrtales</taxon>
        <taxon>Myrtaceae</taxon>
        <taxon>Myrtoideae</taxon>
        <taxon>Eucalypteae</taxon>
        <taxon>Eucalyptus</taxon>
    </lineage>
</organism>
<keyword evidence="2" id="KW-1185">Reference proteome</keyword>
<proteinExistence type="predicted"/>
<reference evidence="1 2" key="1">
    <citation type="submission" date="2024-11" db="EMBL/GenBank/DDBJ databases">
        <title>Chromosome-level genome assembly of Eucalyptus globulus Labill. provides insights into its genome evolution.</title>
        <authorList>
            <person name="Li X."/>
        </authorList>
    </citation>
    <scope>NUCLEOTIDE SEQUENCE [LARGE SCALE GENOMIC DNA]</scope>
    <source>
        <strain evidence="1">CL2024</strain>
        <tissue evidence="1">Fresh tender leaves</tissue>
    </source>
</reference>
<dbReference type="EMBL" id="JBJKBG010000004">
    <property type="protein sequence ID" value="KAL3742419.1"/>
    <property type="molecule type" value="Genomic_DNA"/>
</dbReference>
<sequence length="92" mass="10816">MCAHTRYYNKKLRLFIICQLLQTPSCPEKPDWKCAIAPDHVTPEMCSYDAFSLRTSPSMSRFFERQRPLVPMLCFKNAEKRLEELEASKERG</sequence>
<accession>A0ABD3KTB5</accession>
<dbReference type="AlphaFoldDB" id="A0ABD3KTB5"/>
<name>A0ABD3KTB5_EUCGL</name>
<gene>
    <name evidence="1" type="ORF">ACJRO7_017832</name>
</gene>
<evidence type="ECO:0000313" key="1">
    <source>
        <dbReference type="EMBL" id="KAL3742419.1"/>
    </source>
</evidence>
<dbReference type="Proteomes" id="UP001634007">
    <property type="component" value="Unassembled WGS sequence"/>
</dbReference>
<evidence type="ECO:0000313" key="2">
    <source>
        <dbReference type="Proteomes" id="UP001634007"/>
    </source>
</evidence>
<comment type="caution">
    <text evidence="1">The sequence shown here is derived from an EMBL/GenBank/DDBJ whole genome shotgun (WGS) entry which is preliminary data.</text>
</comment>